<dbReference type="Pfam" id="PF13231">
    <property type="entry name" value="PMT_2"/>
    <property type="match status" value="1"/>
</dbReference>
<feature type="domain" description="Putative mannosyltransferase YkcA/B-like C-terminal" evidence="11">
    <location>
        <begin position="672"/>
        <end position="758"/>
    </location>
</feature>
<sequence>MKGFKQVKIDFYLTAVAVVSVFLNGYGIWEDKYANAYYTTAVASMLQSFSNFFYGSLDSAGSVTVDKPPLTFWIQAAFAYVFGVHGWSVILPQALAGVGSVLLIYFILKPTFGVKAARIGSLVLALTPVLPSVSRTNNIDSMLVFALLVGTWLLFKGIRNHRAGTVVGAFAMIGVAFNMKMLQAYMVLPAFYLFYILAAKANWKRKTAVLAGATALMFLISISWAVVVDSIPADKRPYIGSSETNSVLNLAFGYNGVSRLTGDQAPGGGGGMGGGRGSRGDGGAFTQQNGEAGAGTDDIANGANSVPNGGGQATDGSANGTAPSGDASGAGASGGMPAQDDGSGTAAAAGGLPGQDGGLGGFQGGDGPGGGGGNMFGTGNPGPLRLFQSGLSGQASWMIPFVMFAGVVLLSGFRFKKSFTPKHEETLFWLAWLIPGMLFFSVAGFFHQYYLIMLAAPIAAIAGAGWVESWNAYRGGKGWTSYLLPVAVTATAALQWYIMQRFDDTIGKGWSIGVAAAGVLATMVLFAFKNGGEPGPARLIGTVSLLVMLIGPAYWSLTPITYGQSSMTPIVGPDGASNGFGGGGAPGGFGIGGMQGQFGQAAGVPAQSGQDAQDQDGQASDGQGQNGLGAPGAAGQVAGQVAGGSVPAFGGGGAMPFAGGMNGGPAINEQTLNYLREHNTGEEYLFATFDYNTAAPYIIDENEKVVTLGGFSGSDPVYSAEKLQKLVASGKLKYFMISGGGRGGRGGSSELTVWIAEHGTVVPTSEWQSAASTDSATEGGGQFGGRGMNGGSTLYEVTLDQN</sequence>
<name>A0ABW9XQ27_9BACL</name>
<feature type="transmembrane region" description="Helical" evidence="9">
    <location>
        <begin position="510"/>
        <end position="528"/>
    </location>
</feature>
<dbReference type="Pfam" id="PF24878">
    <property type="entry name" value="YkcB_C"/>
    <property type="match status" value="1"/>
</dbReference>
<feature type="region of interest" description="Disordered" evidence="8">
    <location>
        <begin position="263"/>
        <end position="377"/>
    </location>
</feature>
<keyword evidence="2" id="KW-1003">Cell membrane</keyword>
<feature type="compositionally biased region" description="Gly residues" evidence="8">
    <location>
        <begin position="778"/>
        <end position="789"/>
    </location>
</feature>
<evidence type="ECO:0000259" key="10">
    <source>
        <dbReference type="Pfam" id="PF13231"/>
    </source>
</evidence>
<organism evidence="12 13">
    <name type="scientific">Paenibacillus glycinis</name>
    <dbReference type="NCBI Taxonomy" id="2697035"/>
    <lineage>
        <taxon>Bacteria</taxon>
        <taxon>Bacillati</taxon>
        <taxon>Bacillota</taxon>
        <taxon>Bacilli</taxon>
        <taxon>Bacillales</taxon>
        <taxon>Paenibacillaceae</taxon>
        <taxon>Paenibacillus</taxon>
    </lineage>
</organism>
<dbReference type="PANTHER" id="PTHR33908:SF3">
    <property type="entry name" value="UNDECAPRENYL PHOSPHATE-ALPHA-4-AMINO-4-DEOXY-L-ARABINOSE ARABINOSYL TRANSFERASE"/>
    <property type="match status" value="1"/>
</dbReference>
<feature type="transmembrane region" description="Helical" evidence="9">
    <location>
        <begin position="397"/>
        <end position="415"/>
    </location>
</feature>
<feature type="transmembrane region" description="Helical" evidence="9">
    <location>
        <begin position="427"/>
        <end position="443"/>
    </location>
</feature>
<feature type="transmembrane region" description="Helical" evidence="9">
    <location>
        <begin position="77"/>
        <end position="108"/>
    </location>
</feature>
<dbReference type="InterPro" id="IPR038731">
    <property type="entry name" value="RgtA/B/C-like"/>
</dbReference>
<feature type="transmembrane region" description="Helical" evidence="9">
    <location>
        <begin position="479"/>
        <end position="498"/>
    </location>
</feature>
<keyword evidence="13" id="KW-1185">Reference proteome</keyword>
<feature type="transmembrane region" description="Helical" evidence="9">
    <location>
        <begin position="540"/>
        <end position="557"/>
    </location>
</feature>
<evidence type="ECO:0000259" key="11">
    <source>
        <dbReference type="Pfam" id="PF24878"/>
    </source>
</evidence>
<reference evidence="12 13" key="1">
    <citation type="submission" date="2020-01" db="EMBL/GenBank/DDBJ databases">
        <title>Paenibacillus soybeanensis sp. nov. isolated from the nodules of soybean (Glycine max(L.) Merr).</title>
        <authorList>
            <person name="Wang H."/>
        </authorList>
    </citation>
    <scope>NUCLEOTIDE SEQUENCE [LARGE SCALE GENOMIC DNA]</scope>
    <source>
        <strain evidence="12 13">T1</strain>
    </source>
</reference>
<accession>A0ABW9XQ27</accession>
<keyword evidence="6 9" id="KW-1133">Transmembrane helix</keyword>
<evidence type="ECO:0000256" key="4">
    <source>
        <dbReference type="ARBA" id="ARBA00022679"/>
    </source>
</evidence>
<comment type="caution">
    <text evidence="12">The sequence shown here is derived from an EMBL/GenBank/DDBJ whole genome shotgun (WGS) entry which is preliminary data.</text>
</comment>
<dbReference type="Proteomes" id="UP000665561">
    <property type="component" value="Unassembled WGS sequence"/>
</dbReference>
<dbReference type="RefSeq" id="WP_161743294.1">
    <property type="nucleotide sequence ID" value="NZ_JAAAMV010000007.1"/>
</dbReference>
<evidence type="ECO:0000256" key="6">
    <source>
        <dbReference type="ARBA" id="ARBA00022989"/>
    </source>
</evidence>
<feature type="region of interest" description="Disordered" evidence="8">
    <location>
        <begin position="599"/>
        <end position="634"/>
    </location>
</feature>
<feature type="compositionally biased region" description="Low complexity" evidence="8">
    <location>
        <begin position="599"/>
        <end position="623"/>
    </location>
</feature>
<dbReference type="GO" id="GO:0016740">
    <property type="term" value="F:transferase activity"/>
    <property type="evidence" value="ECO:0007669"/>
    <property type="project" value="UniProtKB-KW"/>
</dbReference>
<keyword evidence="3" id="KW-0328">Glycosyltransferase</keyword>
<feature type="transmembrane region" description="Helical" evidence="9">
    <location>
        <begin position="12"/>
        <end position="29"/>
    </location>
</feature>
<evidence type="ECO:0000256" key="3">
    <source>
        <dbReference type="ARBA" id="ARBA00022676"/>
    </source>
</evidence>
<evidence type="ECO:0000256" key="9">
    <source>
        <dbReference type="SAM" id="Phobius"/>
    </source>
</evidence>
<dbReference type="InterPro" id="IPR056785">
    <property type="entry name" value="YkcA/B-like_C"/>
</dbReference>
<dbReference type="InterPro" id="IPR050297">
    <property type="entry name" value="LipidA_mod_glycosyltrf_83"/>
</dbReference>
<evidence type="ECO:0000256" key="8">
    <source>
        <dbReference type="SAM" id="MobiDB-lite"/>
    </source>
</evidence>
<feature type="compositionally biased region" description="Gly residues" evidence="8">
    <location>
        <begin position="351"/>
        <end position="377"/>
    </location>
</feature>
<feature type="region of interest" description="Disordered" evidence="8">
    <location>
        <begin position="765"/>
        <end position="789"/>
    </location>
</feature>
<feature type="compositionally biased region" description="Polar residues" evidence="8">
    <location>
        <begin position="765"/>
        <end position="776"/>
    </location>
</feature>
<gene>
    <name evidence="12" type="ORF">GT019_11485</name>
</gene>
<feature type="transmembrane region" description="Helical" evidence="9">
    <location>
        <begin position="139"/>
        <end position="155"/>
    </location>
</feature>
<dbReference type="PANTHER" id="PTHR33908">
    <property type="entry name" value="MANNOSYLTRANSFERASE YKCB-RELATED"/>
    <property type="match status" value="1"/>
</dbReference>
<dbReference type="EMBL" id="JAAAMV010000007">
    <property type="protein sequence ID" value="NBD24494.1"/>
    <property type="molecule type" value="Genomic_DNA"/>
</dbReference>
<evidence type="ECO:0000256" key="7">
    <source>
        <dbReference type="ARBA" id="ARBA00023136"/>
    </source>
</evidence>
<feature type="compositionally biased region" description="Low complexity" evidence="8">
    <location>
        <begin position="322"/>
        <end position="350"/>
    </location>
</feature>
<protein>
    <submittedName>
        <fullName evidence="12">4-amino-4-deoxy-L-arabinose transferase</fullName>
    </submittedName>
</protein>
<keyword evidence="7 9" id="KW-0472">Membrane</keyword>
<keyword evidence="5 9" id="KW-0812">Transmembrane</keyword>
<comment type="subcellular location">
    <subcellularLocation>
        <location evidence="1">Cell membrane</location>
        <topology evidence="1">Multi-pass membrane protein</topology>
    </subcellularLocation>
</comment>
<keyword evidence="4 12" id="KW-0808">Transferase</keyword>
<feature type="transmembrane region" description="Helical" evidence="9">
    <location>
        <begin position="208"/>
        <end position="227"/>
    </location>
</feature>
<evidence type="ECO:0000256" key="2">
    <source>
        <dbReference type="ARBA" id="ARBA00022475"/>
    </source>
</evidence>
<evidence type="ECO:0000256" key="5">
    <source>
        <dbReference type="ARBA" id="ARBA00022692"/>
    </source>
</evidence>
<feature type="domain" description="Glycosyltransferase RgtA/B/C/D-like" evidence="10">
    <location>
        <begin position="66"/>
        <end position="224"/>
    </location>
</feature>
<evidence type="ECO:0000256" key="1">
    <source>
        <dbReference type="ARBA" id="ARBA00004651"/>
    </source>
</evidence>
<evidence type="ECO:0000313" key="12">
    <source>
        <dbReference type="EMBL" id="NBD24494.1"/>
    </source>
</evidence>
<feature type="compositionally biased region" description="Gly residues" evidence="8">
    <location>
        <begin position="265"/>
        <end position="283"/>
    </location>
</feature>
<feature type="transmembrane region" description="Helical" evidence="9">
    <location>
        <begin position="449"/>
        <end position="467"/>
    </location>
</feature>
<evidence type="ECO:0000313" key="13">
    <source>
        <dbReference type="Proteomes" id="UP000665561"/>
    </source>
</evidence>
<proteinExistence type="predicted"/>